<evidence type="ECO:0000313" key="2">
    <source>
        <dbReference type="Proteomes" id="UP000011669"/>
    </source>
</evidence>
<dbReference type="InParanoid" id="M0MQB8"/>
<dbReference type="PATRIC" id="fig|1227455.4.peg.24"/>
<dbReference type="EMBL" id="AOMD01000002">
    <property type="protein sequence ID" value="EMA47831.1"/>
    <property type="molecule type" value="Genomic_DNA"/>
</dbReference>
<proteinExistence type="predicted"/>
<keyword evidence="2" id="KW-1185">Reference proteome</keyword>
<protein>
    <submittedName>
        <fullName evidence="1">Acetate/CoA ligase</fullName>
    </submittedName>
</protein>
<sequence>MPKQNVELEALVADQDEFEPSGSFVEQATVSAPSICDEFGGWIRGQSRQQW</sequence>
<comment type="caution">
    <text evidence="1">The sequence shown here is derived from an EMBL/GenBank/DDBJ whole genome shotgun (WGS) entry which is preliminary data.</text>
</comment>
<name>M0MQB8_9EURY</name>
<dbReference type="GO" id="GO:0016874">
    <property type="term" value="F:ligase activity"/>
    <property type="evidence" value="ECO:0007669"/>
    <property type="project" value="UniProtKB-KW"/>
</dbReference>
<accession>M0MQB8</accession>
<organism evidence="1 2">
    <name type="scientific">Halococcus saccharolyticus DSM 5350</name>
    <dbReference type="NCBI Taxonomy" id="1227455"/>
    <lineage>
        <taxon>Archaea</taxon>
        <taxon>Methanobacteriati</taxon>
        <taxon>Methanobacteriota</taxon>
        <taxon>Stenosarchaea group</taxon>
        <taxon>Halobacteria</taxon>
        <taxon>Halobacteriales</taxon>
        <taxon>Halococcaceae</taxon>
        <taxon>Halococcus</taxon>
    </lineage>
</organism>
<reference evidence="1 2" key="1">
    <citation type="journal article" date="2014" name="PLoS Genet.">
        <title>Phylogenetically driven sequencing of extremely halophilic archaea reveals strategies for static and dynamic osmo-response.</title>
        <authorList>
            <person name="Becker E.A."/>
            <person name="Seitzer P.M."/>
            <person name="Tritt A."/>
            <person name="Larsen D."/>
            <person name="Krusor M."/>
            <person name="Yao A.I."/>
            <person name="Wu D."/>
            <person name="Madern D."/>
            <person name="Eisen J.A."/>
            <person name="Darling A.E."/>
            <person name="Facciotti M.T."/>
        </authorList>
    </citation>
    <scope>NUCLEOTIDE SEQUENCE [LARGE SCALE GENOMIC DNA]</scope>
    <source>
        <strain evidence="1 2">DSM 5350</strain>
    </source>
</reference>
<gene>
    <name evidence="1" type="ORF">C449_00125</name>
</gene>
<dbReference type="AlphaFoldDB" id="M0MQB8"/>
<evidence type="ECO:0000313" key="1">
    <source>
        <dbReference type="EMBL" id="EMA47831.1"/>
    </source>
</evidence>
<dbReference type="STRING" id="1227455.C449_00125"/>
<dbReference type="Proteomes" id="UP000011669">
    <property type="component" value="Unassembled WGS sequence"/>
</dbReference>
<keyword evidence="1" id="KW-0436">Ligase</keyword>